<accession>A0A0D0GG36</accession>
<dbReference type="PANTHER" id="PTHR43737">
    <property type="entry name" value="BLL7424 PROTEIN"/>
    <property type="match status" value="1"/>
</dbReference>
<dbReference type="Pfam" id="PF07394">
    <property type="entry name" value="DUF1501"/>
    <property type="match status" value="1"/>
</dbReference>
<dbReference type="InterPro" id="IPR010869">
    <property type="entry name" value="DUF1501"/>
</dbReference>
<dbReference type="InterPro" id="IPR006311">
    <property type="entry name" value="TAT_signal"/>
</dbReference>
<dbReference type="Proteomes" id="UP000032049">
    <property type="component" value="Unassembled WGS sequence"/>
</dbReference>
<dbReference type="PROSITE" id="PS51318">
    <property type="entry name" value="TAT"/>
    <property type="match status" value="1"/>
</dbReference>
<proteinExistence type="predicted"/>
<organism evidence="1 2">
    <name type="scientific">Pedobacter lusitanus</name>
    <dbReference type="NCBI Taxonomy" id="1503925"/>
    <lineage>
        <taxon>Bacteria</taxon>
        <taxon>Pseudomonadati</taxon>
        <taxon>Bacteroidota</taxon>
        <taxon>Sphingobacteriia</taxon>
        <taxon>Sphingobacteriales</taxon>
        <taxon>Sphingobacteriaceae</taxon>
        <taxon>Pedobacter</taxon>
    </lineage>
</organism>
<evidence type="ECO:0000313" key="2">
    <source>
        <dbReference type="Proteomes" id="UP000032049"/>
    </source>
</evidence>
<gene>
    <name evidence="1" type="ORF">TH53_16110</name>
</gene>
<dbReference type="PANTHER" id="PTHR43737:SF1">
    <property type="entry name" value="DUF1501 DOMAIN-CONTAINING PROTEIN"/>
    <property type="match status" value="1"/>
</dbReference>
<comment type="caution">
    <text evidence="1">The sequence shown here is derived from an EMBL/GenBank/DDBJ whole genome shotgun (WGS) entry which is preliminary data.</text>
</comment>
<sequence length="399" mass="45228">MERRDFLKNAAFAAAGTLVVPAFMKPFEALALDELSLYKNLVVVQLSGGNDGLNTVIPFGNDIYYQMRKGIAIKPDEVIKLNDMQGLNPNLNCLKELYDQGWMTIINDVGYPNPDRSHFRSMDIWQTASDANQYLSTGWIGRYLDSNCETCKFPYTAIEVDDSLSLAMKGMSKKGIALKDPAALFRNTNEPFFRDMINRDKDHLDEDNLGYLYKTMIETSSSANYIQNTSRIYQPNYTYPNTAFSNQLKTVSRFICSGLKTRVYYVSLSGFDTHVNQLNQQGRLLQQYAEGMNAFVKDLHQNNKLEDTLVITFSEFGRRVAQNASNGTDHGTANNMFLFGGRLKKQGIYNGAPDLGNLDNGDLKYQVDFREVYGTILDKWLDVNNSQVLNKRFNTLGFI</sequence>
<keyword evidence="2" id="KW-1185">Reference proteome</keyword>
<protein>
    <submittedName>
        <fullName evidence="1">Twin-arginine translocation pathway signal</fullName>
    </submittedName>
</protein>
<reference evidence="1 2" key="1">
    <citation type="submission" date="2015-01" db="EMBL/GenBank/DDBJ databases">
        <title>Draft genome sequence of Pedobacter sp. NL19 isolated from sludge of an effluent treatment pond in an abandoned uranium mine.</title>
        <authorList>
            <person name="Santos T."/>
            <person name="Caetano T."/>
            <person name="Covas C."/>
            <person name="Cruz A."/>
            <person name="Mendo S."/>
        </authorList>
    </citation>
    <scope>NUCLEOTIDE SEQUENCE [LARGE SCALE GENOMIC DNA]</scope>
    <source>
        <strain evidence="1 2">NL19</strain>
    </source>
</reference>
<evidence type="ECO:0000313" key="1">
    <source>
        <dbReference type="EMBL" id="KIO76237.1"/>
    </source>
</evidence>
<dbReference type="RefSeq" id="WP_041883374.1">
    <property type="nucleotide sequence ID" value="NZ_CP157278.1"/>
</dbReference>
<dbReference type="EMBL" id="JXRA01000068">
    <property type="protein sequence ID" value="KIO76237.1"/>
    <property type="molecule type" value="Genomic_DNA"/>
</dbReference>
<dbReference type="NCBIfam" id="TIGR01409">
    <property type="entry name" value="TAT_signal_seq"/>
    <property type="match status" value="1"/>
</dbReference>
<dbReference type="STRING" id="1503925.TH53_16110"/>
<name>A0A0D0GG36_9SPHI</name>
<dbReference type="OrthoDB" id="9779968at2"/>
<dbReference type="InterPro" id="IPR019546">
    <property type="entry name" value="TAT_signal_bac_arc"/>
</dbReference>
<dbReference type="AlphaFoldDB" id="A0A0D0GG36"/>